<dbReference type="RefSeq" id="WP_012582193.1">
    <property type="nucleotide sequence ID" value="NC_017537.1"/>
</dbReference>
<gene>
    <name evidence="1" type="ordered locus">LMM7_0074</name>
</gene>
<name>A0A0E0USY7_LISMM</name>
<dbReference type="Proteomes" id="UP000000486">
    <property type="component" value="Chromosome"/>
</dbReference>
<reference evidence="1 2" key="1">
    <citation type="journal article" date="2011" name="J. Bacteriol.">
        <title>Genome sequence of the nonpathogenic Listeria monocytogenes serovar 4a strain M7.</title>
        <authorList>
            <person name="Chen J."/>
            <person name="Xia Y."/>
            <person name="Cheng C."/>
            <person name="Fang C."/>
            <person name="Shan Y."/>
            <person name="Jin G."/>
            <person name="Fang W."/>
        </authorList>
    </citation>
    <scope>NUCLEOTIDE SEQUENCE [LARGE SCALE GENOMIC DNA]</scope>
    <source>
        <strain evidence="1 2">M7</strain>
    </source>
</reference>
<dbReference type="HOGENOM" id="CLU_2735171_0_0_9"/>
<accession>A0A0E0USY7</accession>
<proteinExistence type="predicted"/>
<dbReference type="KEGG" id="lmq:LMM7_0074"/>
<evidence type="ECO:0000313" key="2">
    <source>
        <dbReference type="Proteomes" id="UP000000486"/>
    </source>
</evidence>
<organism evidence="1 2">
    <name type="scientific">Listeria monocytogenes serotype 4a (strain M7)</name>
    <dbReference type="NCBI Taxonomy" id="1030009"/>
    <lineage>
        <taxon>Bacteria</taxon>
        <taxon>Bacillati</taxon>
        <taxon>Bacillota</taxon>
        <taxon>Bacilli</taxon>
        <taxon>Bacillales</taxon>
        <taxon>Listeriaceae</taxon>
        <taxon>Listeria</taxon>
    </lineage>
</organism>
<dbReference type="AlphaFoldDB" id="A0A0E0USY7"/>
<protein>
    <submittedName>
        <fullName evidence="1">Gp45 protein</fullName>
    </submittedName>
</protein>
<dbReference type="EMBL" id="CP002816">
    <property type="protein sequence ID" value="AEH91080.1"/>
    <property type="molecule type" value="Genomic_DNA"/>
</dbReference>
<sequence length="71" mass="7978">MIEVGDTVEVQDRSGLEASTIEGQHCYVLAVIRGSLYGGYEGLLVEDATHDRFVIPVKQVKLIKRKVEVYR</sequence>
<evidence type="ECO:0000313" key="1">
    <source>
        <dbReference type="EMBL" id="AEH91080.1"/>
    </source>
</evidence>